<feature type="chain" id="PRO_5031519637" description="Carboxylesterase type B domain-containing protein" evidence="3">
    <location>
        <begin position="18"/>
        <end position="114"/>
    </location>
</feature>
<dbReference type="InterPro" id="IPR002018">
    <property type="entry name" value="CarbesteraseB"/>
</dbReference>
<feature type="signal peptide" evidence="3">
    <location>
        <begin position="1"/>
        <end position="17"/>
    </location>
</feature>
<evidence type="ECO:0000256" key="3">
    <source>
        <dbReference type="SAM" id="SignalP"/>
    </source>
</evidence>
<dbReference type="EMBL" id="OE001254">
    <property type="protein sequence ID" value="CAD7456371.1"/>
    <property type="molecule type" value="Genomic_DNA"/>
</dbReference>
<sequence length="114" mass="11740">MTRVFIFMSFVSGFLNANTDAHLRSPSNYGLMDQIAALHWIQENIAAFGGDPGNVTVVGHGTGAACVHFLMASSAVPDGESLSLPSTSPLCLSGVLCGRSLPVLGESGLTVDCG</sequence>
<protein>
    <recommendedName>
        <fullName evidence="4">Carboxylesterase type B domain-containing protein</fullName>
    </recommendedName>
</protein>
<accession>A0A7R9IDW3</accession>
<evidence type="ECO:0000256" key="1">
    <source>
        <dbReference type="ARBA" id="ARBA00005964"/>
    </source>
</evidence>
<gene>
    <name evidence="5" type="ORF">TTEB3V08_LOCUS4402</name>
</gene>
<keyword evidence="3" id="KW-0732">Signal</keyword>
<dbReference type="AlphaFoldDB" id="A0A7R9IDW3"/>
<dbReference type="Gene3D" id="3.40.50.1820">
    <property type="entry name" value="alpha/beta hydrolase"/>
    <property type="match status" value="1"/>
</dbReference>
<dbReference type="InterPro" id="IPR051093">
    <property type="entry name" value="Neuroligin/BSAL"/>
</dbReference>
<proteinExistence type="inferred from homology"/>
<dbReference type="PANTHER" id="PTHR43903">
    <property type="entry name" value="NEUROLIGIN"/>
    <property type="match status" value="1"/>
</dbReference>
<comment type="similarity">
    <text evidence="1">Belongs to the type-B carboxylesterase/lipase family.</text>
</comment>
<dbReference type="SUPFAM" id="SSF53474">
    <property type="entry name" value="alpha/beta-Hydrolases"/>
    <property type="match status" value="1"/>
</dbReference>
<dbReference type="Pfam" id="PF00135">
    <property type="entry name" value="COesterase"/>
    <property type="match status" value="1"/>
</dbReference>
<organism evidence="5">
    <name type="scientific">Timema tahoe</name>
    <dbReference type="NCBI Taxonomy" id="61484"/>
    <lineage>
        <taxon>Eukaryota</taxon>
        <taxon>Metazoa</taxon>
        <taxon>Ecdysozoa</taxon>
        <taxon>Arthropoda</taxon>
        <taxon>Hexapoda</taxon>
        <taxon>Insecta</taxon>
        <taxon>Pterygota</taxon>
        <taxon>Neoptera</taxon>
        <taxon>Polyneoptera</taxon>
        <taxon>Phasmatodea</taxon>
        <taxon>Timematodea</taxon>
        <taxon>Timematoidea</taxon>
        <taxon>Timematidae</taxon>
        <taxon>Timema</taxon>
    </lineage>
</organism>
<dbReference type="InterPro" id="IPR029058">
    <property type="entry name" value="AB_hydrolase_fold"/>
</dbReference>
<name>A0A7R9IDW3_9NEOP</name>
<evidence type="ECO:0000259" key="4">
    <source>
        <dbReference type="Pfam" id="PF00135"/>
    </source>
</evidence>
<evidence type="ECO:0000313" key="5">
    <source>
        <dbReference type="EMBL" id="CAD7456371.1"/>
    </source>
</evidence>
<keyword evidence="2" id="KW-0325">Glycoprotein</keyword>
<evidence type="ECO:0000256" key="2">
    <source>
        <dbReference type="ARBA" id="ARBA00023180"/>
    </source>
</evidence>
<feature type="domain" description="Carboxylesterase type B" evidence="4">
    <location>
        <begin position="13"/>
        <end position="75"/>
    </location>
</feature>
<reference evidence="5" key="1">
    <citation type="submission" date="2020-11" db="EMBL/GenBank/DDBJ databases">
        <authorList>
            <person name="Tran Van P."/>
        </authorList>
    </citation>
    <scope>NUCLEOTIDE SEQUENCE</scope>
</reference>